<sequence length="71" mass="8410">MLFSVSLLGFLIWVHLFLYEKKSEGNLFYILFTLLEMSKFLYLIIIGFSVIFFGFGVYLLFKKKKNKAVNQ</sequence>
<proteinExistence type="predicted"/>
<keyword evidence="1" id="KW-0812">Transmembrane</keyword>
<keyword evidence="3" id="KW-1185">Reference proteome</keyword>
<dbReference type="AlphaFoldDB" id="A0A364K7K6"/>
<reference evidence="2 3" key="1">
    <citation type="submission" date="2018-06" db="EMBL/GenBank/DDBJ databases">
        <title>Thermoflavimicrobium daqus sp. nov., a thermophilic microbe isolated from Moutai-flavour Daqu.</title>
        <authorList>
            <person name="Wang X."/>
            <person name="Zhou H."/>
        </authorList>
    </citation>
    <scope>NUCLEOTIDE SEQUENCE [LARGE SCALE GENOMIC DNA]</scope>
    <source>
        <strain evidence="2 3">FBKL4.011</strain>
    </source>
</reference>
<comment type="caution">
    <text evidence="2">The sequence shown here is derived from an EMBL/GenBank/DDBJ whole genome shotgun (WGS) entry which is preliminary data.</text>
</comment>
<dbReference type="Proteomes" id="UP000251213">
    <property type="component" value="Unassembled WGS sequence"/>
</dbReference>
<dbReference type="EMBL" id="QJKK01000002">
    <property type="protein sequence ID" value="RAL26285.1"/>
    <property type="molecule type" value="Genomic_DNA"/>
</dbReference>
<accession>A0A364K7K6</accession>
<reference evidence="2 3" key="2">
    <citation type="submission" date="2018-06" db="EMBL/GenBank/DDBJ databases">
        <authorList>
            <person name="Zhirakovskaya E."/>
        </authorList>
    </citation>
    <scope>NUCLEOTIDE SEQUENCE [LARGE SCALE GENOMIC DNA]</scope>
    <source>
        <strain evidence="2 3">FBKL4.011</strain>
    </source>
</reference>
<feature type="transmembrane region" description="Helical" evidence="1">
    <location>
        <begin position="40"/>
        <end position="61"/>
    </location>
</feature>
<evidence type="ECO:0000313" key="2">
    <source>
        <dbReference type="EMBL" id="RAL26285.1"/>
    </source>
</evidence>
<name>A0A364K7K6_9BACL</name>
<evidence type="ECO:0000256" key="1">
    <source>
        <dbReference type="SAM" id="Phobius"/>
    </source>
</evidence>
<gene>
    <name evidence="2" type="ORF">DL897_04635</name>
</gene>
<keyword evidence="1" id="KW-1133">Transmembrane helix</keyword>
<protein>
    <submittedName>
        <fullName evidence="2">Uncharacterized protein</fullName>
    </submittedName>
</protein>
<keyword evidence="1" id="KW-0472">Membrane</keyword>
<evidence type="ECO:0000313" key="3">
    <source>
        <dbReference type="Proteomes" id="UP000251213"/>
    </source>
</evidence>
<organism evidence="2 3">
    <name type="scientific">Thermoflavimicrobium daqui</name>
    <dbReference type="NCBI Taxonomy" id="2137476"/>
    <lineage>
        <taxon>Bacteria</taxon>
        <taxon>Bacillati</taxon>
        <taxon>Bacillota</taxon>
        <taxon>Bacilli</taxon>
        <taxon>Bacillales</taxon>
        <taxon>Thermoactinomycetaceae</taxon>
        <taxon>Thermoflavimicrobium</taxon>
    </lineage>
</organism>